<gene>
    <name evidence="1" type="ORF">MIMGU_mgv1a025518mg</name>
</gene>
<dbReference type="SUPFAM" id="SSF69065">
    <property type="entry name" value="RNase III domain-like"/>
    <property type="match status" value="1"/>
</dbReference>
<dbReference type="InterPro" id="IPR036389">
    <property type="entry name" value="RNase_III_sf"/>
</dbReference>
<dbReference type="STRING" id="4155.A0A022RRC5"/>
<protein>
    <recommendedName>
        <fullName evidence="3">RNase III domain-containing protein</fullName>
    </recommendedName>
</protein>
<evidence type="ECO:0000313" key="1">
    <source>
        <dbReference type="EMBL" id="EYU42541.1"/>
    </source>
</evidence>
<dbReference type="EMBL" id="KI630286">
    <property type="protein sequence ID" value="EYU42541.1"/>
    <property type="molecule type" value="Genomic_DNA"/>
</dbReference>
<dbReference type="Proteomes" id="UP000030748">
    <property type="component" value="Unassembled WGS sequence"/>
</dbReference>
<sequence>MADAAFKLTTPFSVSLDTLQNQINYTFNNVGLLRRAMTHASFSEETTRHGTRLGLQNIVRVSHKTDATAPAVVCGAFRAVCGAIAVDAGSSDVAGRIYGKIHGGIGRADF</sequence>
<dbReference type="GO" id="GO:0004525">
    <property type="term" value="F:ribonuclease III activity"/>
    <property type="evidence" value="ECO:0007669"/>
    <property type="project" value="InterPro"/>
</dbReference>
<keyword evidence="2" id="KW-1185">Reference proteome</keyword>
<evidence type="ECO:0008006" key="3">
    <source>
        <dbReference type="Google" id="ProtNLM"/>
    </source>
</evidence>
<accession>A0A022RRC5</accession>
<name>A0A022RRC5_ERYGU</name>
<dbReference type="Gene3D" id="1.10.1520.10">
    <property type="entry name" value="Ribonuclease III domain"/>
    <property type="match status" value="1"/>
</dbReference>
<dbReference type="AlphaFoldDB" id="A0A022RRC5"/>
<dbReference type="GO" id="GO:0006396">
    <property type="term" value="P:RNA processing"/>
    <property type="evidence" value="ECO:0007669"/>
    <property type="project" value="InterPro"/>
</dbReference>
<evidence type="ECO:0000313" key="2">
    <source>
        <dbReference type="Proteomes" id="UP000030748"/>
    </source>
</evidence>
<reference evidence="1 2" key="1">
    <citation type="journal article" date="2013" name="Proc. Natl. Acad. Sci. U.S.A.">
        <title>Fine-scale variation in meiotic recombination in Mimulus inferred from population shotgun sequencing.</title>
        <authorList>
            <person name="Hellsten U."/>
            <person name="Wright K.M."/>
            <person name="Jenkins J."/>
            <person name="Shu S."/>
            <person name="Yuan Y."/>
            <person name="Wessler S.R."/>
            <person name="Schmutz J."/>
            <person name="Willis J.H."/>
            <person name="Rokhsar D.S."/>
        </authorList>
    </citation>
    <scope>NUCLEOTIDE SEQUENCE [LARGE SCALE GENOMIC DNA]</scope>
    <source>
        <strain evidence="2">cv. DUN x IM62</strain>
    </source>
</reference>
<proteinExistence type="predicted"/>
<organism evidence="1 2">
    <name type="scientific">Erythranthe guttata</name>
    <name type="common">Yellow monkey flower</name>
    <name type="synonym">Mimulus guttatus</name>
    <dbReference type="NCBI Taxonomy" id="4155"/>
    <lineage>
        <taxon>Eukaryota</taxon>
        <taxon>Viridiplantae</taxon>
        <taxon>Streptophyta</taxon>
        <taxon>Embryophyta</taxon>
        <taxon>Tracheophyta</taxon>
        <taxon>Spermatophyta</taxon>
        <taxon>Magnoliopsida</taxon>
        <taxon>eudicotyledons</taxon>
        <taxon>Gunneridae</taxon>
        <taxon>Pentapetalae</taxon>
        <taxon>asterids</taxon>
        <taxon>lamiids</taxon>
        <taxon>Lamiales</taxon>
        <taxon>Phrymaceae</taxon>
        <taxon>Erythranthe</taxon>
    </lineage>
</organism>